<protein>
    <submittedName>
        <fullName evidence="1">Uncharacterized protein</fullName>
    </submittedName>
</protein>
<evidence type="ECO:0000313" key="1">
    <source>
        <dbReference type="EMBL" id="CAD8078626.1"/>
    </source>
</evidence>
<proteinExistence type="predicted"/>
<sequence length="182" mass="21898">MNISTLSIQYFVKQTDDVNKIQQVLLIKNAQRSKVEKCDQQKTNQFLKTKQRNISNISIIFPHLYNYGFLYEEDLELTQIKDPNQNLRPRVYQLPETQISISKVPLFKTGKRKIELTKKQKDRDYLKYRRLWSISIHEQEHNNSQSIRQWQQCIQKRNRNILRGQKSQGRKLVIMYVIDSWA</sequence>
<name>A0A8S1MNW5_9CILI</name>
<evidence type="ECO:0000313" key="2">
    <source>
        <dbReference type="Proteomes" id="UP000692954"/>
    </source>
</evidence>
<accession>A0A8S1MNW5</accession>
<gene>
    <name evidence="1" type="ORF">PSON_ATCC_30995.1.T0380022</name>
</gene>
<keyword evidence="2" id="KW-1185">Reference proteome</keyword>
<dbReference type="Proteomes" id="UP000692954">
    <property type="component" value="Unassembled WGS sequence"/>
</dbReference>
<dbReference type="EMBL" id="CAJJDN010000038">
    <property type="protein sequence ID" value="CAD8078626.1"/>
    <property type="molecule type" value="Genomic_DNA"/>
</dbReference>
<comment type="caution">
    <text evidence="1">The sequence shown here is derived from an EMBL/GenBank/DDBJ whole genome shotgun (WGS) entry which is preliminary data.</text>
</comment>
<organism evidence="1 2">
    <name type="scientific">Paramecium sonneborni</name>
    <dbReference type="NCBI Taxonomy" id="65129"/>
    <lineage>
        <taxon>Eukaryota</taxon>
        <taxon>Sar</taxon>
        <taxon>Alveolata</taxon>
        <taxon>Ciliophora</taxon>
        <taxon>Intramacronucleata</taxon>
        <taxon>Oligohymenophorea</taxon>
        <taxon>Peniculida</taxon>
        <taxon>Parameciidae</taxon>
        <taxon>Paramecium</taxon>
    </lineage>
</organism>
<dbReference type="AlphaFoldDB" id="A0A8S1MNW5"/>
<reference evidence="1" key="1">
    <citation type="submission" date="2021-01" db="EMBL/GenBank/DDBJ databases">
        <authorList>
            <consortium name="Genoscope - CEA"/>
            <person name="William W."/>
        </authorList>
    </citation>
    <scope>NUCLEOTIDE SEQUENCE</scope>
</reference>